<gene>
    <name evidence="3" type="ORF">KC01_LOCUS24181</name>
</gene>
<evidence type="ECO:0000313" key="3">
    <source>
        <dbReference type="EMBL" id="CAL1595370.1"/>
    </source>
</evidence>
<evidence type="ECO:0000256" key="1">
    <source>
        <dbReference type="ARBA" id="ARBA00007936"/>
    </source>
</evidence>
<sequence>MLLASVSFVLIAVHVSVMVESKPLDLQTIVDPRPKGQTRSLRSSEWPNFLVILPVKTQSSIFVSIFDLKHKDFLCMDQKGEMFSSKHSETQDCLFQRLWLQWPLRHDKRTLPPIQRKQITQTEIRQVQCPKKPSPHVTTLSKSYKAMDLGAL</sequence>
<accession>A0AAV2KZ93</accession>
<dbReference type="SUPFAM" id="SSF50353">
    <property type="entry name" value="Cytokine"/>
    <property type="match status" value="1"/>
</dbReference>
<reference evidence="3 4" key="1">
    <citation type="submission" date="2024-04" db="EMBL/GenBank/DDBJ databases">
        <authorList>
            <person name="Waldvogel A.-M."/>
            <person name="Schoenle A."/>
        </authorList>
    </citation>
    <scope>NUCLEOTIDE SEQUENCE [LARGE SCALE GENOMIC DNA]</scope>
</reference>
<dbReference type="GO" id="GO:0008083">
    <property type="term" value="F:growth factor activity"/>
    <property type="evidence" value="ECO:0007669"/>
    <property type="project" value="InterPro"/>
</dbReference>
<feature type="chain" id="PRO_5043595487" evidence="2">
    <location>
        <begin position="22"/>
        <end position="152"/>
    </location>
</feature>
<evidence type="ECO:0000256" key="2">
    <source>
        <dbReference type="SAM" id="SignalP"/>
    </source>
</evidence>
<comment type="similarity">
    <text evidence="1">Belongs to the heparin-binding growth factors family.</text>
</comment>
<proteinExistence type="inferred from homology"/>
<dbReference type="InterPro" id="IPR008996">
    <property type="entry name" value="IL1/FGF"/>
</dbReference>
<dbReference type="EMBL" id="OZ035842">
    <property type="protein sequence ID" value="CAL1595370.1"/>
    <property type="molecule type" value="Genomic_DNA"/>
</dbReference>
<name>A0AAV2KZ93_KNICA</name>
<keyword evidence="4" id="KW-1185">Reference proteome</keyword>
<dbReference type="Proteomes" id="UP001497482">
    <property type="component" value="Chromosome 20"/>
</dbReference>
<protein>
    <submittedName>
        <fullName evidence="3">Uncharacterized protein</fullName>
    </submittedName>
</protein>
<organism evidence="3 4">
    <name type="scientific">Knipowitschia caucasica</name>
    <name type="common">Caucasian dwarf goby</name>
    <name type="synonym">Pomatoschistus caucasicus</name>
    <dbReference type="NCBI Taxonomy" id="637954"/>
    <lineage>
        <taxon>Eukaryota</taxon>
        <taxon>Metazoa</taxon>
        <taxon>Chordata</taxon>
        <taxon>Craniata</taxon>
        <taxon>Vertebrata</taxon>
        <taxon>Euteleostomi</taxon>
        <taxon>Actinopterygii</taxon>
        <taxon>Neopterygii</taxon>
        <taxon>Teleostei</taxon>
        <taxon>Neoteleostei</taxon>
        <taxon>Acanthomorphata</taxon>
        <taxon>Gobiaria</taxon>
        <taxon>Gobiiformes</taxon>
        <taxon>Gobioidei</taxon>
        <taxon>Gobiidae</taxon>
        <taxon>Gobiinae</taxon>
        <taxon>Knipowitschia</taxon>
    </lineage>
</organism>
<dbReference type="AlphaFoldDB" id="A0AAV2KZ93"/>
<keyword evidence="2" id="KW-0732">Signal</keyword>
<dbReference type="Gene3D" id="2.80.10.50">
    <property type="match status" value="1"/>
</dbReference>
<evidence type="ECO:0000313" key="4">
    <source>
        <dbReference type="Proteomes" id="UP001497482"/>
    </source>
</evidence>
<feature type="signal peptide" evidence="2">
    <location>
        <begin position="1"/>
        <end position="21"/>
    </location>
</feature>
<dbReference type="Pfam" id="PF00167">
    <property type="entry name" value="FGF"/>
    <property type="match status" value="1"/>
</dbReference>
<dbReference type="InterPro" id="IPR002209">
    <property type="entry name" value="Fibroblast_GF_fam"/>
</dbReference>